<evidence type="ECO:0008006" key="6">
    <source>
        <dbReference type="Google" id="ProtNLM"/>
    </source>
</evidence>
<dbReference type="InterPro" id="IPR008963">
    <property type="entry name" value="Purple_acid_Pase-like_N"/>
</dbReference>
<dbReference type="InterPro" id="IPR029052">
    <property type="entry name" value="Metallo-depent_PP-like"/>
</dbReference>
<sequence>MFKGAFFCSTFHAVLFFIIFIVGKPCFCDNFYIKPYLQFVTDTSIYVCWESDVAYAGTVEYGPAMTYGSVVSETTGVTVHQIPLRSLSQNTRYYYKVEKEGIIHTGSFTTAVSANSSFKFGLIGDTQGGESAWWDLGKLMADSGLNFFMHCGDLVDNGNTTSQWRDQFFSPCSALFENTPFFATKGNHDGYLNDFENYVVQPGNEHYFSFNYGNSHFIVLNTNEGYDPGSAQYTWLVNDLASSVYKNAKHRFLVLHRSPYSLDWYCGEEEVRDFVTPLTEGNDLDVLFGGHFHVYDHSVVDFGQHKSHYVITGGGSGFTEDGDCHWDNNIMHAHTNHFMFVEVNGDMVIVKAISRTGAILDQFEILSPTGVDVTPPNIIKAGPQDKAVEQQILLQVQTQEPANMRWSLMDEEYASMSNQFTGGEGSRFHSTVVPGEHGTSYTYYIRAIDSLGNVMDTSGTISFTVDTAQCVALIDFGANAGSNTYGLPDWQTAIKDVYTDYRNLGPGGTTITGGSTPEYNFQGVSGLSPYAFNTDQKIAVSWYNNSGSTIIVTPKISFNDPDRPVSGISGAWYAMTLVRIPSHGSAYSEYYFNDSSAGAYNLVNVNCNYRNNQVLVCDKIVLLNCDTALTGRENILDNTADGDILLTVSPNPFNPATMIRVAVSAARENSAEHDIQVRIYDIHGTRVAVLHPMMSDNNRPSSSVQYMFDASHFASGIYLVKAHFRNRAASKRVILLK</sequence>
<dbReference type="InterPro" id="IPR004843">
    <property type="entry name" value="Calcineurin-like_PHP"/>
</dbReference>
<reference evidence="4 5" key="1">
    <citation type="journal article" date="2016" name="Nat. Commun.">
        <title>Thousands of microbial genomes shed light on interconnected biogeochemical processes in an aquifer system.</title>
        <authorList>
            <person name="Anantharaman K."/>
            <person name="Brown C.T."/>
            <person name="Hug L.A."/>
            <person name="Sharon I."/>
            <person name="Castelle C.J."/>
            <person name="Probst A.J."/>
            <person name="Thomas B.C."/>
            <person name="Singh A."/>
            <person name="Wilkins M.J."/>
            <person name="Karaoz U."/>
            <person name="Brodie E.L."/>
            <person name="Williams K.H."/>
            <person name="Hubbard S.S."/>
            <person name="Banfield J.F."/>
        </authorList>
    </citation>
    <scope>NUCLEOTIDE SEQUENCE [LARGE SCALE GENOMIC DNA]</scope>
</reference>
<gene>
    <name evidence="4" type="ORF">A2519_15830</name>
</gene>
<feature type="domain" description="Secretion system C-terminal sorting" evidence="3">
    <location>
        <begin position="649"/>
        <end position="734"/>
    </location>
</feature>
<dbReference type="PANTHER" id="PTHR22953:SF153">
    <property type="entry name" value="PURPLE ACID PHOSPHATASE"/>
    <property type="match status" value="1"/>
</dbReference>
<accession>A0A1F7FIW6</accession>
<evidence type="ECO:0000259" key="3">
    <source>
        <dbReference type="Pfam" id="PF18962"/>
    </source>
</evidence>
<organism evidence="4 5">
    <name type="scientific">Candidatus Raymondbacteria bacterium RIFOXYD12_FULL_49_13</name>
    <dbReference type="NCBI Taxonomy" id="1817890"/>
    <lineage>
        <taxon>Bacteria</taxon>
        <taxon>Raymondiibacteriota</taxon>
    </lineage>
</organism>
<feature type="domain" description="Calcineurin-like phosphoesterase" evidence="2">
    <location>
        <begin position="118"/>
        <end position="295"/>
    </location>
</feature>
<dbReference type="GO" id="GO:0003993">
    <property type="term" value="F:acid phosphatase activity"/>
    <property type="evidence" value="ECO:0007669"/>
    <property type="project" value="InterPro"/>
</dbReference>
<dbReference type="PANTHER" id="PTHR22953">
    <property type="entry name" value="ACID PHOSPHATASE RELATED"/>
    <property type="match status" value="1"/>
</dbReference>
<dbReference type="EMBL" id="MFYX01000027">
    <property type="protein sequence ID" value="OGK06558.1"/>
    <property type="molecule type" value="Genomic_DNA"/>
</dbReference>
<proteinExistence type="predicted"/>
<keyword evidence="1" id="KW-0732">Signal</keyword>
<dbReference type="Proteomes" id="UP000179243">
    <property type="component" value="Unassembled WGS sequence"/>
</dbReference>
<protein>
    <recommendedName>
        <fullName evidence="6">Calcineurin-like phosphoesterase domain-containing protein</fullName>
    </recommendedName>
</protein>
<evidence type="ECO:0000313" key="4">
    <source>
        <dbReference type="EMBL" id="OGK06558.1"/>
    </source>
</evidence>
<dbReference type="InterPro" id="IPR039331">
    <property type="entry name" value="PAPs-like"/>
</dbReference>
<evidence type="ECO:0000313" key="5">
    <source>
        <dbReference type="Proteomes" id="UP000179243"/>
    </source>
</evidence>
<evidence type="ECO:0000259" key="2">
    <source>
        <dbReference type="Pfam" id="PF00149"/>
    </source>
</evidence>
<comment type="caution">
    <text evidence="4">The sequence shown here is derived from an EMBL/GenBank/DDBJ whole genome shotgun (WGS) entry which is preliminary data.</text>
</comment>
<dbReference type="SUPFAM" id="SSF49363">
    <property type="entry name" value="Purple acid phosphatase, N-terminal domain"/>
    <property type="match status" value="1"/>
</dbReference>
<evidence type="ECO:0000256" key="1">
    <source>
        <dbReference type="ARBA" id="ARBA00022729"/>
    </source>
</evidence>
<dbReference type="InterPro" id="IPR026444">
    <property type="entry name" value="Secre_tail"/>
</dbReference>
<name>A0A1F7FIW6_UNCRA</name>
<dbReference type="Pfam" id="PF00149">
    <property type="entry name" value="Metallophos"/>
    <property type="match status" value="1"/>
</dbReference>
<dbReference type="GO" id="GO:0046872">
    <property type="term" value="F:metal ion binding"/>
    <property type="evidence" value="ECO:0007669"/>
    <property type="project" value="InterPro"/>
</dbReference>
<dbReference type="Gene3D" id="3.60.21.10">
    <property type="match status" value="1"/>
</dbReference>
<dbReference type="Pfam" id="PF18962">
    <property type="entry name" value="Por_Secre_tail"/>
    <property type="match status" value="1"/>
</dbReference>
<dbReference type="AlphaFoldDB" id="A0A1F7FIW6"/>
<dbReference type="SUPFAM" id="SSF56300">
    <property type="entry name" value="Metallo-dependent phosphatases"/>
    <property type="match status" value="1"/>
</dbReference>